<sequence>MSRSHRAKALQSLIDAGPSTTAGELVPPASLVTNEKKSSKKSSSGAKKLIVGAKSSSSKGKSKSKDEEIVDRAALGEEDADEEETAAAAGGDETMADASGWETPAPGGDSGAMQEDDDDADMLLDDSQAAARRIIQSDTTKPTPVLASASGTTGNASGSGFAPISQTAQNKALLKPESRKITIPPHRMTPLKREWVNVYGPLVEVMGLMVRMNVKKRQVELKTSKHTPDQGAIQKGADFIKAFSLGFDVKDALAILRLEDLYLDSFEIKDVKTLHGDHLSRAIGRIAGQDGKTKFTIENASRTRIVLADTHIHILGSVQNIKIARDAIVSLILGSPPGKVYAHLRSVGARLKQRF</sequence>
<dbReference type="EMBL" id="JASBWV010000003">
    <property type="protein sequence ID" value="KAJ9126971.1"/>
    <property type="molecule type" value="Genomic_DNA"/>
</dbReference>
<organism evidence="1 2">
    <name type="scientific">Naganishia onofrii</name>
    <dbReference type="NCBI Taxonomy" id="1851511"/>
    <lineage>
        <taxon>Eukaryota</taxon>
        <taxon>Fungi</taxon>
        <taxon>Dikarya</taxon>
        <taxon>Basidiomycota</taxon>
        <taxon>Agaricomycotina</taxon>
        <taxon>Tremellomycetes</taxon>
        <taxon>Filobasidiales</taxon>
        <taxon>Filobasidiaceae</taxon>
        <taxon>Naganishia</taxon>
    </lineage>
</organism>
<accession>A0ACC2XVC9</accession>
<evidence type="ECO:0000313" key="1">
    <source>
        <dbReference type="EMBL" id="KAJ9126971.1"/>
    </source>
</evidence>
<evidence type="ECO:0000313" key="2">
    <source>
        <dbReference type="Proteomes" id="UP001234202"/>
    </source>
</evidence>
<protein>
    <submittedName>
        <fullName evidence="1">Pre-rRNA-processing protein pno1</fullName>
    </submittedName>
</protein>
<dbReference type="Proteomes" id="UP001234202">
    <property type="component" value="Unassembled WGS sequence"/>
</dbReference>
<name>A0ACC2XVC9_9TREE</name>
<comment type="caution">
    <text evidence="1">The sequence shown here is derived from an EMBL/GenBank/DDBJ whole genome shotgun (WGS) entry which is preliminary data.</text>
</comment>
<keyword evidence="2" id="KW-1185">Reference proteome</keyword>
<proteinExistence type="predicted"/>
<gene>
    <name evidence="1" type="primary">PNO1</name>
    <name evidence="1" type="ORF">QFC24_001202</name>
</gene>
<reference evidence="1" key="1">
    <citation type="submission" date="2023-04" db="EMBL/GenBank/DDBJ databases">
        <title>Draft Genome sequencing of Naganishia species isolated from polar environments using Oxford Nanopore Technology.</title>
        <authorList>
            <person name="Leo P."/>
            <person name="Venkateswaran K."/>
        </authorList>
    </citation>
    <scope>NUCLEOTIDE SEQUENCE</scope>
    <source>
        <strain evidence="1">DBVPG 5303</strain>
    </source>
</reference>